<feature type="transmembrane region" description="Helical" evidence="1">
    <location>
        <begin position="100"/>
        <end position="121"/>
    </location>
</feature>
<keyword evidence="3" id="KW-1185">Reference proteome</keyword>
<keyword evidence="1" id="KW-0472">Membrane</keyword>
<feature type="transmembrane region" description="Helical" evidence="1">
    <location>
        <begin position="196"/>
        <end position="216"/>
    </location>
</feature>
<reference evidence="2" key="1">
    <citation type="submission" date="2023-01" db="EMBL/GenBank/DDBJ databases">
        <title>Whole genome sequence of Paucibacter sp. S2-9 isolated from pond sediment.</title>
        <authorList>
            <person name="Jung J.Y."/>
        </authorList>
    </citation>
    <scope>NUCLEOTIDE SEQUENCE</scope>
    <source>
        <strain evidence="2">S2-9</strain>
    </source>
</reference>
<sequence length="258" mass="27733">MAFHYLHRLTGRVRTREANRQLGGILAFVAGAINAGGYLAVQRYTSHMTGIVSAIADDLATGGFGLAVAGLAALASFVCGAACTAVLINWARRRQLRSKYALALLLEAVLLLAFGLVGAHLSSFEHLLIPTAVLLLCFVMGLQNAIVTKISRAEIRTTHMTGVITDLGLELGRLFYWNRNPDANAIHVVRANRDKLAIHALVLGLFFFGGLLGALAFKHFGFSATIPIACLLVVLAAPPLLLDLRHGRQLSHPLSRHT</sequence>
<dbReference type="RefSeq" id="WP_285232226.1">
    <property type="nucleotide sequence ID" value="NZ_CP116346.1"/>
</dbReference>
<feature type="transmembrane region" description="Helical" evidence="1">
    <location>
        <begin position="127"/>
        <end position="147"/>
    </location>
</feature>
<dbReference type="Proteomes" id="UP001177769">
    <property type="component" value="Chromosome"/>
</dbReference>
<protein>
    <submittedName>
        <fullName evidence="2">YoaK family protein</fullName>
    </submittedName>
</protein>
<name>A0AA95NE39_9BURK</name>
<dbReference type="PANTHER" id="PTHR37314:SF4">
    <property type="entry name" value="UPF0700 TRANSMEMBRANE PROTEIN YOAK"/>
    <property type="match status" value="1"/>
</dbReference>
<keyword evidence="1" id="KW-0812">Transmembrane</keyword>
<dbReference type="EMBL" id="CP116346">
    <property type="protein sequence ID" value="WIT11147.1"/>
    <property type="molecule type" value="Genomic_DNA"/>
</dbReference>
<dbReference type="AlphaFoldDB" id="A0AA95NE39"/>
<dbReference type="KEGG" id="pais:PFX98_19930"/>
<dbReference type="Pfam" id="PF06912">
    <property type="entry name" value="DUF1275"/>
    <property type="match status" value="1"/>
</dbReference>
<keyword evidence="1" id="KW-1133">Transmembrane helix</keyword>
<evidence type="ECO:0000313" key="3">
    <source>
        <dbReference type="Proteomes" id="UP001177769"/>
    </source>
</evidence>
<organism evidence="2 3">
    <name type="scientific">Paucibacter sediminis</name>
    <dbReference type="NCBI Taxonomy" id="3019553"/>
    <lineage>
        <taxon>Bacteria</taxon>
        <taxon>Pseudomonadati</taxon>
        <taxon>Pseudomonadota</taxon>
        <taxon>Betaproteobacteria</taxon>
        <taxon>Burkholderiales</taxon>
        <taxon>Sphaerotilaceae</taxon>
        <taxon>Roseateles</taxon>
    </lineage>
</organism>
<gene>
    <name evidence="2" type="ORF">PFX98_19930</name>
</gene>
<dbReference type="InterPro" id="IPR010699">
    <property type="entry name" value="DUF1275"/>
</dbReference>
<feature type="transmembrane region" description="Helical" evidence="1">
    <location>
        <begin position="222"/>
        <end position="242"/>
    </location>
</feature>
<evidence type="ECO:0000313" key="2">
    <source>
        <dbReference type="EMBL" id="WIT11147.1"/>
    </source>
</evidence>
<proteinExistence type="predicted"/>
<feature type="transmembrane region" description="Helical" evidence="1">
    <location>
        <begin position="61"/>
        <end position="88"/>
    </location>
</feature>
<accession>A0AA95NE39</accession>
<feature type="transmembrane region" description="Helical" evidence="1">
    <location>
        <begin position="21"/>
        <end position="41"/>
    </location>
</feature>
<evidence type="ECO:0000256" key="1">
    <source>
        <dbReference type="SAM" id="Phobius"/>
    </source>
</evidence>
<dbReference type="PANTHER" id="PTHR37314">
    <property type="entry name" value="SLR0142 PROTEIN"/>
    <property type="match status" value="1"/>
</dbReference>